<proteinExistence type="predicted"/>
<feature type="domain" description="AAA+ ATPase" evidence="1">
    <location>
        <begin position="176"/>
        <end position="323"/>
    </location>
</feature>
<dbReference type="CDD" id="cd00009">
    <property type="entry name" value="AAA"/>
    <property type="match status" value="1"/>
</dbReference>
<gene>
    <name evidence="2" type="ORF">K8I29_19615</name>
</gene>
<comment type="caution">
    <text evidence="2">The sequence shown here is derived from an EMBL/GenBank/DDBJ whole genome shotgun (WGS) entry which is preliminary data.</text>
</comment>
<reference evidence="2" key="1">
    <citation type="journal article" date="2021" name="bioRxiv">
        <title>Unraveling nitrogen, sulfur and carbon metabolic pathways and microbial community transcriptional responses to substrate deprivation and toxicity stresses in a bioreactor mimicking anoxic brackish coastal sediment conditions.</title>
        <authorList>
            <person name="Martins P.D."/>
            <person name="Echeveste M.J."/>
            <person name="Arshad A."/>
            <person name="Kurth J."/>
            <person name="Ouboter H."/>
            <person name="Jetten M.S.M."/>
            <person name="Welte C.U."/>
        </authorList>
    </citation>
    <scope>NUCLEOTIDE SEQUENCE</scope>
    <source>
        <strain evidence="2">MAG_39</strain>
    </source>
</reference>
<evidence type="ECO:0000259" key="1">
    <source>
        <dbReference type="SMART" id="SM00382"/>
    </source>
</evidence>
<dbReference type="AlphaFoldDB" id="A0A953SFC2"/>
<dbReference type="EMBL" id="JAIOIV010000151">
    <property type="protein sequence ID" value="MBZ0158412.1"/>
    <property type="molecule type" value="Genomic_DNA"/>
</dbReference>
<dbReference type="Proteomes" id="UP000705867">
    <property type="component" value="Unassembled WGS sequence"/>
</dbReference>
<dbReference type="InterPro" id="IPR027417">
    <property type="entry name" value="P-loop_NTPase"/>
</dbReference>
<dbReference type="GO" id="GO:0016887">
    <property type="term" value="F:ATP hydrolysis activity"/>
    <property type="evidence" value="ECO:0007669"/>
    <property type="project" value="InterPro"/>
</dbReference>
<dbReference type="Pfam" id="PF07728">
    <property type="entry name" value="AAA_5"/>
    <property type="match status" value="1"/>
</dbReference>
<evidence type="ECO:0000313" key="3">
    <source>
        <dbReference type="Proteomes" id="UP000705867"/>
    </source>
</evidence>
<dbReference type="SUPFAM" id="SSF52540">
    <property type="entry name" value="P-loop containing nucleoside triphosphate hydrolases"/>
    <property type="match status" value="1"/>
</dbReference>
<dbReference type="InterPro" id="IPR011704">
    <property type="entry name" value="ATPase_dyneun-rel_AAA"/>
</dbReference>
<protein>
    <submittedName>
        <fullName evidence="2">AAA family ATPase</fullName>
    </submittedName>
</protein>
<accession>A0A953SFC2</accession>
<sequence>MEEMEAAMKEMAEEAGKTIDGIIEEADRELLEAKLKGLTVAELRDYARKNCSTFLKGLYIAGAKRSDLIQAILEGKPVGEVLAPASTPAPAPRPISGNGNGKEAALADALASLLEGRIKTPSLDEEAVSALVQREIERALEGFTHRISVSSPTSPEPKDMGVQHYLFPKLLKIAARRKNVALVGPAGSGKTTVVHNVATALDLPFYCMSVSMQTTKSDLFGFIDASGRYIPSMFRKAYEHGGVFCLDEIDAGNANVLVLLNSATANGLCSFPDGMIEKHKDFVLFACANTFGLGNDRKYVGRNQMDAATRNRFLFIEFPYDEHMEMAISPNKDWTRKVQSIRRTIAGLKEDVIASPRASIHGADLLEDGLTEEEVLDMLIFQGVSTEVKNRIMSRV</sequence>
<dbReference type="SMART" id="SM00382">
    <property type="entry name" value="AAA"/>
    <property type="match status" value="1"/>
</dbReference>
<dbReference type="InterPro" id="IPR003593">
    <property type="entry name" value="AAA+_ATPase"/>
</dbReference>
<dbReference type="GO" id="GO:0005524">
    <property type="term" value="F:ATP binding"/>
    <property type="evidence" value="ECO:0007669"/>
    <property type="project" value="InterPro"/>
</dbReference>
<dbReference type="Gene3D" id="3.40.50.300">
    <property type="entry name" value="P-loop containing nucleotide triphosphate hydrolases"/>
    <property type="match status" value="1"/>
</dbReference>
<evidence type="ECO:0000313" key="2">
    <source>
        <dbReference type="EMBL" id="MBZ0158412.1"/>
    </source>
</evidence>
<name>A0A953SFC2_9BACT</name>
<reference evidence="2" key="2">
    <citation type="submission" date="2021-08" db="EMBL/GenBank/DDBJ databases">
        <authorList>
            <person name="Dalcin Martins P."/>
        </authorList>
    </citation>
    <scope>NUCLEOTIDE SEQUENCE</scope>
    <source>
        <strain evidence="2">MAG_39</strain>
    </source>
</reference>
<organism evidence="2 3">
    <name type="scientific">Candidatus Nitrobium versatile</name>
    <dbReference type="NCBI Taxonomy" id="2884831"/>
    <lineage>
        <taxon>Bacteria</taxon>
        <taxon>Pseudomonadati</taxon>
        <taxon>Nitrospirota</taxon>
        <taxon>Nitrospiria</taxon>
        <taxon>Nitrospirales</taxon>
        <taxon>Nitrospiraceae</taxon>
        <taxon>Candidatus Nitrobium</taxon>
    </lineage>
</organism>